<feature type="non-terminal residue" evidence="12">
    <location>
        <position position="71"/>
    </location>
</feature>
<reference evidence="12 13" key="1">
    <citation type="submission" date="2014-04" db="EMBL/GenBank/DDBJ databases">
        <authorList>
            <consortium name="DOE Joint Genome Institute"/>
            <person name="Kuo A."/>
            <person name="Ruytinx J."/>
            <person name="Rineau F."/>
            <person name="Colpaert J."/>
            <person name="Kohler A."/>
            <person name="Nagy L.G."/>
            <person name="Floudas D."/>
            <person name="Copeland A."/>
            <person name="Barry K.W."/>
            <person name="Cichocki N."/>
            <person name="Veneault-Fourrey C."/>
            <person name="LaButti K."/>
            <person name="Lindquist E.A."/>
            <person name="Lipzen A."/>
            <person name="Lundell T."/>
            <person name="Morin E."/>
            <person name="Murat C."/>
            <person name="Sun H."/>
            <person name="Tunlid A."/>
            <person name="Henrissat B."/>
            <person name="Grigoriev I.V."/>
            <person name="Hibbett D.S."/>
            <person name="Martin F."/>
            <person name="Nordberg H.P."/>
            <person name="Cantor M.N."/>
            <person name="Hua S.X."/>
        </authorList>
    </citation>
    <scope>NUCLEOTIDE SEQUENCE [LARGE SCALE GENOMIC DNA]</scope>
    <source>
        <strain evidence="12 13">UH-Slu-Lm8-n1</strain>
    </source>
</reference>
<keyword evidence="10" id="KW-0503">Monooxygenase</keyword>
<reference evidence="13" key="2">
    <citation type="submission" date="2015-01" db="EMBL/GenBank/DDBJ databases">
        <title>Evolutionary Origins and Diversification of the Mycorrhizal Mutualists.</title>
        <authorList>
            <consortium name="DOE Joint Genome Institute"/>
            <consortium name="Mycorrhizal Genomics Consortium"/>
            <person name="Kohler A."/>
            <person name="Kuo A."/>
            <person name="Nagy L.G."/>
            <person name="Floudas D."/>
            <person name="Copeland A."/>
            <person name="Barry K.W."/>
            <person name="Cichocki N."/>
            <person name="Veneault-Fourrey C."/>
            <person name="LaButti K."/>
            <person name="Lindquist E.A."/>
            <person name="Lipzen A."/>
            <person name="Lundell T."/>
            <person name="Morin E."/>
            <person name="Murat C."/>
            <person name="Riley R."/>
            <person name="Ohm R."/>
            <person name="Sun H."/>
            <person name="Tunlid A."/>
            <person name="Henrissat B."/>
            <person name="Grigoriev I.V."/>
            <person name="Hibbett D.S."/>
            <person name="Martin F."/>
        </authorList>
    </citation>
    <scope>NUCLEOTIDE SEQUENCE [LARGE SCALE GENOMIC DNA]</scope>
    <source>
        <strain evidence="13">UH-Slu-Lm8-n1</strain>
    </source>
</reference>
<keyword evidence="9" id="KW-0408">Iron</keyword>
<comment type="subcellular location">
    <subcellularLocation>
        <location evidence="2">Membrane</location>
        <topology evidence="2">Single-pass membrane protein</topology>
    </subcellularLocation>
</comment>
<evidence type="ECO:0000256" key="1">
    <source>
        <dbReference type="ARBA" id="ARBA00001971"/>
    </source>
</evidence>
<evidence type="ECO:0000256" key="5">
    <source>
        <dbReference type="ARBA" id="ARBA00022692"/>
    </source>
</evidence>
<accession>A0A0D0AFU8</accession>
<dbReference type="InterPro" id="IPR036396">
    <property type="entry name" value="Cyt_P450_sf"/>
</dbReference>
<dbReference type="Gene3D" id="1.10.630.10">
    <property type="entry name" value="Cytochrome P450"/>
    <property type="match status" value="1"/>
</dbReference>
<evidence type="ECO:0000256" key="11">
    <source>
        <dbReference type="ARBA" id="ARBA00023136"/>
    </source>
</evidence>
<keyword evidence="7" id="KW-1133">Transmembrane helix</keyword>
<keyword evidence="5" id="KW-0812">Transmembrane</keyword>
<dbReference type="SUPFAM" id="SSF48264">
    <property type="entry name" value="Cytochrome P450"/>
    <property type="match status" value="1"/>
</dbReference>
<dbReference type="GO" id="GO:0016705">
    <property type="term" value="F:oxidoreductase activity, acting on paired donors, with incorporation or reduction of molecular oxygen"/>
    <property type="evidence" value="ECO:0007669"/>
    <property type="project" value="InterPro"/>
</dbReference>
<sequence>VLIPEVQAKAQGEIDSVVDKDGLLGFDDTPALPYLEAVLRETLRWHNSMTMGVPYATTTSDTCNCYLIPEG</sequence>
<gene>
    <name evidence="12" type="ORF">CY34DRAFT_69220</name>
</gene>
<dbReference type="Pfam" id="PF00067">
    <property type="entry name" value="p450"/>
    <property type="match status" value="1"/>
</dbReference>
<dbReference type="OrthoDB" id="2789670at2759"/>
<protein>
    <submittedName>
        <fullName evidence="12">Uncharacterized protein</fullName>
    </submittedName>
</protein>
<evidence type="ECO:0000256" key="2">
    <source>
        <dbReference type="ARBA" id="ARBA00004167"/>
    </source>
</evidence>
<evidence type="ECO:0000256" key="8">
    <source>
        <dbReference type="ARBA" id="ARBA00023002"/>
    </source>
</evidence>
<keyword evidence="13" id="KW-1185">Reference proteome</keyword>
<dbReference type="STRING" id="930992.A0A0D0AFU8"/>
<name>A0A0D0AFU8_9AGAM</name>
<comment type="cofactor">
    <cofactor evidence="1">
        <name>heme</name>
        <dbReference type="ChEBI" id="CHEBI:30413"/>
    </cofactor>
</comment>
<dbReference type="GO" id="GO:0020037">
    <property type="term" value="F:heme binding"/>
    <property type="evidence" value="ECO:0007669"/>
    <property type="project" value="InterPro"/>
</dbReference>
<dbReference type="InterPro" id="IPR050364">
    <property type="entry name" value="Cytochrome_P450_fung"/>
</dbReference>
<dbReference type="PANTHER" id="PTHR46300:SF2">
    <property type="entry name" value="CYTOCHROME P450 MONOOXYGENASE ALNH-RELATED"/>
    <property type="match status" value="1"/>
</dbReference>
<keyword evidence="6" id="KW-0479">Metal-binding</keyword>
<keyword evidence="8" id="KW-0560">Oxidoreductase</keyword>
<dbReference type="HOGENOM" id="CLU_2747183_0_0_1"/>
<dbReference type="EMBL" id="KN835296">
    <property type="protein sequence ID" value="KIK40621.1"/>
    <property type="molecule type" value="Genomic_DNA"/>
</dbReference>
<evidence type="ECO:0000256" key="4">
    <source>
        <dbReference type="ARBA" id="ARBA00022617"/>
    </source>
</evidence>
<proteinExistence type="inferred from homology"/>
<feature type="non-terminal residue" evidence="12">
    <location>
        <position position="1"/>
    </location>
</feature>
<evidence type="ECO:0000313" key="12">
    <source>
        <dbReference type="EMBL" id="KIK40621.1"/>
    </source>
</evidence>
<evidence type="ECO:0000256" key="6">
    <source>
        <dbReference type="ARBA" id="ARBA00022723"/>
    </source>
</evidence>
<dbReference type="InterPro" id="IPR001128">
    <property type="entry name" value="Cyt_P450"/>
</dbReference>
<evidence type="ECO:0000256" key="9">
    <source>
        <dbReference type="ARBA" id="ARBA00023004"/>
    </source>
</evidence>
<dbReference type="GO" id="GO:0016020">
    <property type="term" value="C:membrane"/>
    <property type="evidence" value="ECO:0007669"/>
    <property type="project" value="UniProtKB-SubCell"/>
</dbReference>
<keyword evidence="4" id="KW-0349">Heme</keyword>
<dbReference type="GO" id="GO:0005506">
    <property type="term" value="F:iron ion binding"/>
    <property type="evidence" value="ECO:0007669"/>
    <property type="project" value="InterPro"/>
</dbReference>
<dbReference type="Proteomes" id="UP000054485">
    <property type="component" value="Unassembled WGS sequence"/>
</dbReference>
<dbReference type="GO" id="GO:0004497">
    <property type="term" value="F:monooxygenase activity"/>
    <property type="evidence" value="ECO:0007669"/>
    <property type="project" value="UniProtKB-KW"/>
</dbReference>
<comment type="similarity">
    <text evidence="3">Belongs to the cytochrome P450 family.</text>
</comment>
<organism evidence="12 13">
    <name type="scientific">Suillus luteus UH-Slu-Lm8-n1</name>
    <dbReference type="NCBI Taxonomy" id="930992"/>
    <lineage>
        <taxon>Eukaryota</taxon>
        <taxon>Fungi</taxon>
        <taxon>Dikarya</taxon>
        <taxon>Basidiomycota</taxon>
        <taxon>Agaricomycotina</taxon>
        <taxon>Agaricomycetes</taxon>
        <taxon>Agaricomycetidae</taxon>
        <taxon>Boletales</taxon>
        <taxon>Suillineae</taxon>
        <taxon>Suillaceae</taxon>
        <taxon>Suillus</taxon>
    </lineage>
</organism>
<evidence type="ECO:0000256" key="7">
    <source>
        <dbReference type="ARBA" id="ARBA00022989"/>
    </source>
</evidence>
<evidence type="ECO:0000256" key="10">
    <source>
        <dbReference type="ARBA" id="ARBA00023033"/>
    </source>
</evidence>
<dbReference type="AlphaFoldDB" id="A0A0D0AFU8"/>
<keyword evidence="11" id="KW-0472">Membrane</keyword>
<dbReference type="PANTHER" id="PTHR46300">
    <property type="entry name" value="P450, PUTATIVE (EUROFUNG)-RELATED-RELATED"/>
    <property type="match status" value="1"/>
</dbReference>
<evidence type="ECO:0000313" key="13">
    <source>
        <dbReference type="Proteomes" id="UP000054485"/>
    </source>
</evidence>
<dbReference type="InParanoid" id="A0A0D0AFU8"/>
<evidence type="ECO:0000256" key="3">
    <source>
        <dbReference type="ARBA" id="ARBA00010617"/>
    </source>
</evidence>